<feature type="domain" description="HTH marR-type" evidence="4">
    <location>
        <begin position="5"/>
        <end position="138"/>
    </location>
</feature>
<evidence type="ECO:0000256" key="3">
    <source>
        <dbReference type="ARBA" id="ARBA00023163"/>
    </source>
</evidence>
<keyword evidence="6" id="KW-1185">Reference proteome</keyword>
<reference evidence="5 6" key="1">
    <citation type="submission" date="2020-11" db="EMBL/GenBank/DDBJ databases">
        <title>Draft genome sequencing of a Lachnospiraceae strain isolated from anoxic soil subjected to BSD treatment.</title>
        <authorList>
            <person name="Uek A."/>
            <person name="Tonouchi A."/>
        </authorList>
    </citation>
    <scope>NUCLEOTIDE SEQUENCE [LARGE SCALE GENOMIC DNA]</scope>
    <source>
        <strain evidence="5 6">TB5</strain>
    </source>
</reference>
<dbReference type="PRINTS" id="PR00598">
    <property type="entry name" value="HTHMARR"/>
</dbReference>
<dbReference type="Pfam" id="PF01047">
    <property type="entry name" value="MarR"/>
    <property type="match status" value="1"/>
</dbReference>
<evidence type="ECO:0000313" key="6">
    <source>
        <dbReference type="Proteomes" id="UP000595897"/>
    </source>
</evidence>
<dbReference type="SUPFAM" id="SSF46785">
    <property type="entry name" value="Winged helix' DNA-binding domain"/>
    <property type="match status" value="1"/>
</dbReference>
<dbReference type="RefSeq" id="WP_271712869.1">
    <property type="nucleotide sequence ID" value="NZ_AP024169.1"/>
</dbReference>
<dbReference type="GO" id="GO:0003700">
    <property type="term" value="F:DNA-binding transcription factor activity"/>
    <property type="evidence" value="ECO:0007669"/>
    <property type="project" value="InterPro"/>
</dbReference>
<evidence type="ECO:0000313" key="5">
    <source>
        <dbReference type="EMBL" id="BCN31775.1"/>
    </source>
</evidence>
<dbReference type="InterPro" id="IPR000835">
    <property type="entry name" value="HTH_MarR-typ"/>
</dbReference>
<dbReference type="GO" id="GO:0003677">
    <property type="term" value="F:DNA binding"/>
    <property type="evidence" value="ECO:0007669"/>
    <property type="project" value="UniProtKB-KW"/>
</dbReference>
<dbReference type="Proteomes" id="UP000595897">
    <property type="component" value="Chromosome"/>
</dbReference>
<dbReference type="InterPro" id="IPR036388">
    <property type="entry name" value="WH-like_DNA-bd_sf"/>
</dbReference>
<gene>
    <name evidence="5" type="ORF">bsdtb5_30700</name>
</gene>
<dbReference type="PANTHER" id="PTHR42756:SF1">
    <property type="entry name" value="TRANSCRIPTIONAL REPRESSOR OF EMRAB OPERON"/>
    <property type="match status" value="1"/>
</dbReference>
<sequence>MQNRNELLCDCLYFSSNKLSRVVGKIADEEFKITGLSPTYAYLVRILYEYDGITQKEIGEILHITASTTTRFIDKLENKGLLNRKIEGKNSYIYLTDKGRSLQDDIKKAWSNLHQRYAELLTKEEYDQLITMMNSVANRLEGKSN</sequence>
<keyword evidence="2" id="KW-0238">DNA-binding</keyword>
<dbReference type="AlphaFoldDB" id="A0A7R7ENF8"/>
<dbReference type="SMART" id="SM00347">
    <property type="entry name" value="HTH_MARR"/>
    <property type="match status" value="1"/>
</dbReference>
<keyword evidence="3" id="KW-0804">Transcription</keyword>
<evidence type="ECO:0000256" key="1">
    <source>
        <dbReference type="ARBA" id="ARBA00023015"/>
    </source>
</evidence>
<evidence type="ECO:0000256" key="2">
    <source>
        <dbReference type="ARBA" id="ARBA00023125"/>
    </source>
</evidence>
<accession>A0A7R7ENF8</accession>
<evidence type="ECO:0000259" key="4">
    <source>
        <dbReference type="PROSITE" id="PS50995"/>
    </source>
</evidence>
<proteinExistence type="predicted"/>
<dbReference type="EMBL" id="AP024169">
    <property type="protein sequence ID" value="BCN31775.1"/>
    <property type="molecule type" value="Genomic_DNA"/>
</dbReference>
<name>A0A7R7ENF8_9FIRM</name>
<dbReference type="Gene3D" id="1.10.10.10">
    <property type="entry name" value="Winged helix-like DNA-binding domain superfamily/Winged helix DNA-binding domain"/>
    <property type="match status" value="1"/>
</dbReference>
<dbReference type="PROSITE" id="PS50995">
    <property type="entry name" value="HTH_MARR_2"/>
    <property type="match status" value="1"/>
</dbReference>
<keyword evidence="1" id="KW-0805">Transcription regulation</keyword>
<dbReference type="InterPro" id="IPR036390">
    <property type="entry name" value="WH_DNA-bd_sf"/>
</dbReference>
<dbReference type="PANTHER" id="PTHR42756">
    <property type="entry name" value="TRANSCRIPTIONAL REGULATOR, MARR"/>
    <property type="match status" value="1"/>
</dbReference>
<dbReference type="KEGG" id="ahb:bsdtb5_30700"/>
<organism evidence="5 6">
    <name type="scientific">Anaeromicropila herbilytica</name>
    <dbReference type="NCBI Taxonomy" id="2785025"/>
    <lineage>
        <taxon>Bacteria</taxon>
        <taxon>Bacillati</taxon>
        <taxon>Bacillota</taxon>
        <taxon>Clostridia</taxon>
        <taxon>Lachnospirales</taxon>
        <taxon>Lachnospiraceae</taxon>
        <taxon>Anaeromicropila</taxon>
    </lineage>
</organism>
<protein>
    <submittedName>
        <fullName evidence="5">MarR family transcriptional regulator</fullName>
    </submittedName>
</protein>